<evidence type="ECO:0000313" key="3">
    <source>
        <dbReference type="RefSeq" id="XP_005096867.1"/>
    </source>
</evidence>
<dbReference type="RefSeq" id="XP_035825232.1">
    <property type="nucleotide sequence ID" value="XM_035969339.1"/>
</dbReference>
<evidence type="ECO:0000313" key="2">
    <source>
        <dbReference type="Proteomes" id="UP000694888"/>
    </source>
</evidence>
<reference evidence="3 4" key="1">
    <citation type="submission" date="2025-05" db="UniProtKB">
        <authorList>
            <consortium name="RefSeq"/>
        </authorList>
    </citation>
    <scope>IDENTIFICATION</scope>
</reference>
<protein>
    <submittedName>
        <fullName evidence="3 4">Uncharacterized protein LOC101858552 isoform X1</fullName>
    </submittedName>
</protein>
<sequence>MIPICQNNFSGLLLCVVIGTLFVRDARADDELTRPFIRVKEAKRESVSEGMQFSVRYHVVTGEKSKVSWIDENKSWVTLKGTTEEDGSSNVASVVVPPHESSVVMCEILTSRHRYVLYLENAEDGDVKVTPDLRPNFSVTPDGDFVYQAGTDVTAEVEHWLLNEGSPTYDMFELRFYLQHSLLKLVLNRPPYNFLQEHGQVDVGNFTQYNFSLLTSMYQTNGLVEISVSVGQTQELVKRATVTKTVVLRPSTQAGAFPPGFLQIVGGVYKQIDYDGKVVYCSLGSRWPCYLGCNGVGNDVTAVTISRINDDGSAKQLAVETPLPGQLMTYVGAVLDESELKTVPVRCEVTNAAGDTSAITYQVTFVAPAPWE</sequence>
<name>A0ABM1VS40_APLCA</name>
<organism evidence="2 4">
    <name type="scientific">Aplysia californica</name>
    <name type="common">California sea hare</name>
    <dbReference type="NCBI Taxonomy" id="6500"/>
    <lineage>
        <taxon>Eukaryota</taxon>
        <taxon>Metazoa</taxon>
        <taxon>Spiralia</taxon>
        <taxon>Lophotrochozoa</taxon>
        <taxon>Mollusca</taxon>
        <taxon>Gastropoda</taxon>
        <taxon>Heterobranchia</taxon>
        <taxon>Euthyneura</taxon>
        <taxon>Tectipleura</taxon>
        <taxon>Aplysiida</taxon>
        <taxon>Aplysioidea</taxon>
        <taxon>Aplysiidae</taxon>
        <taxon>Aplysia</taxon>
    </lineage>
</organism>
<dbReference type="GeneID" id="101858552"/>
<feature type="chain" id="PRO_5045023422" evidence="1">
    <location>
        <begin position="29"/>
        <end position="372"/>
    </location>
</feature>
<dbReference type="Proteomes" id="UP000694888">
    <property type="component" value="Unplaced"/>
</dbReference>
<gene>
    <name evidence="3 4" type="primary">LOC101858552</name>
</gene>
<feature type="signal peptide" evidence="1">
    <location>
        <begin position="1"/>
        <end position="28"/>
    </location>
</feature>
<keyword evidence="1" id="KW-0732">Signal</keyword>
<proteinExistence type="predicted"/>
<evidence type="ECO:0000313" key="4">
    <source>
        <dbReference type="RefSeq" id="XP_035825232.1"/>
    </source>
</evidence>
<dbReference type="RefSeq" id="XP_005096867.1">
    <property type="nucleotide sequence ID" value="XM_005096810.3"/>
</dbReference>
<keyword evidence="2" id="KW-1185">Reference proteome</keyword>
<evidence type="ECO:0000256" key="1">
    <source>
        <dbReference type="SAM" id="SignalP"/>
    </source>
</evidence>
<accession>A0ABM1VS40</accession>